<proteinExistence type="predicted"/>
<evidence type="ECO:0000313" key="1">
    <source>
        <dbReference type="EMBL" id="UQC77730.1"/>
    </source>
</evidence>
<dbReference type="GeneID" id="73337236"/>
<name>A0A9Q8SID6_9PEZI</name>
<gene>
    <name evidence="1" type="ORF">CLUP02_03201</name>
</gene>
<dbReference type="EMBL" id="CP019474">
    <property type="protein sequence ID" value="UQC77730.1"/>
    <property type="molecule type" value="Genomic_DNA"/>
</dbReference>
<dbReference type="Proteomes" id="UP000830671">
    <property type="component" value="Chromosome 2"/>
</dbReference>
<evidence type="ECO:0000313" key="2">
    <source>
        <dbReference type="Proteomes" id="UP000830671"/>
    </source>
</evidence>
<keyword evidence="2" id="KW-1185">Reference proteome</keyword>
<reference evidence="1" key="1">
    <citation type="journal article" date="2021" name="Mol. Plant Microbe Interact.">
        <title>Complete Genome Sequence of the Plant-Pathogenic Fungus Colletotrichum lupini.</title>
        <authorList>
            <person name="Baroncelli R."/>
            <person name="Pensec F."/>
            <person name="Da Lio D."/>
            <person name="Boufleur T."/>
            <person name="Vicente I."/>
            <person name="Sarrocco S."/>
            <person name="Picot A."/>
            <person name="Baraldi E."/>
            <person name="Sukno S."/>
            <person name="Thon M."/>
            <person name="Le Floch G."/>
        </authorList>
    </citation>
    <scope>NUCLEOTIDE SEQUENCE</scope>
    <source>
        <strain evidence="1">IMI 504893</strain>
    </source>
</reference>
<dbReference type="KEGG" id="clup:CLUP02_03201"/>
<dbReference type="RefSeq" id="XP_049139369.1">
    <property type="nucleotide sequence ID" value="XM_049282226.1"/>
</dbReference>
<sequence>MSLPLPLPLLAPARAAVLPHGAHTLARGSSENNQPTRLLYPHDTVAALVSRFTTCSYSTQTQSYGSSQLLQSELRINDHLPRLKLVDLFVYPNSAVDNTAEFKISNKSRASQSWGWKRSKASNQTIRLRRELSSQCQIASPNTPAGMITQSSIEPASASQDTTPFTSLPMRLSIHRCLLDFAASFAFPFPPLLAYDKPLPCIETPTLTFVTRIQGVSVAPLRLST</sequence>
<dbReference type="AlphaFoldDB" id="A0A9Q8SID6"/>
<accession>A0A9Q8SID6</accession>
<organism evidence="1 2">
    <name type="scientific">Colletotrichum lupini</name>
    <dbReference type="NCBI Taxonomy" id="145971"/>
    <lineage>
        <taxon>Eukaryota</taxon>
        <taxon>Fungi</taxon>
        <taxon>Dikarya</taxon>
        <taxon>Ascomycota</taxon>
        <taxon>Pezizomycotina</taxon>
        <taxon>Sordariomycetes</taxon>
        <taxon>Hypocreomycetidae</taxon>
        <taxon>Glomerellales</taxon>
        <taxon>Glomerellaceae</taxon>
        <taxon>Colletotrichum</taxon>
        <taxon>Colletotrichum acutatum species complex</taxon>
    </lineage>
</organism>
<protein>
    <submittedName>
        <fullName evidence="1">Uncharacterized protein</fullName>
    </submittedName>
</protein>